<gene>
    <name evidence="3" type="ORF">EN45_002060</name>
</gene>
<dbReference type="PANTHER" id="PTHR37013">
    <property type="entry name" value="INTEGRAL MEMBRANE PROTEIN (AFU_ORTHOLOGUE AFUA_1G05950)-RELATED"/>
    <property type="match status" value="1"/>
</dbReference>
<name>A0A167V7A8_PENCH</name>
<proteinExistence type="predicted"/>
<sequence>MDTLMTSLPPNVGAILMENISIIQIVSMFSIGAYNALETGIVTFDTFKRYRGLYFWSMQFASWGILLHAVPAMARFVSQASNLSTSIPFMIGWYAMVTGQAVVLYSRLHLVISDMRKLRWVLWMIITNACILHIPMTVFFFGLNRGDARFARPAAIFDRIQSTGFCVQDFIICGIYIYEAVRAFKVIITIRGRDGRNAIIHLFCINILVVILNVLLLLAEYKLHYIQVSFKTVVYSIKLKLEFSVLNRLRLLTSTNPCICQRGPEDSHRSNDKHIFGMASSRPVIAPDVSSQSGATQTDMPRSLRPSIYGYDEALRETSSENMMPPGDGSYLATLSEDHLNNLPGGSSETLPALELSLSQFSPKFDV</sequence>
<feature type="transmembrane region" description="Helical" evidence="1">
    <location>
        <begin position="86"/>
        <end position="108"/>
    </location>
</feature>
<feature type="transmembrane region" description="Helical" evidence="1">
    <location>
        <begin position="120"/>
        <end position="140"/>
    </location>
</feature>
<evidence type="ECO:0000256" key="1">
    <source>
        <dbReference type="SAM" id="Phobius"/>
    </source>
</evidence>
<dbReference type="InterPro" id="IPR056120">
    <property type="entry name" value="DUF7703"/>
</dbReference>
<dbReference type="PhylomeDB" id="A0A167V7A8"/>
<accession>A0A167V7A8</accession>
<dbReference type="PANTHER" id="PTHR37013:SF3">
    <property type="entry name" value="INTEGRAL MEMBRANE PROTEIN (AFU_ORTHOLOGUE AFUA_1G05950)"/>
    <property type="match status" value="1"/>
</dbReference>
<dbReference type="AlphaFoldDB" id="A0A167V7A8"/>
<reference evidence="3" key="1">
    <citation type="journal article" date="2014" name="Genome Announc.">
        <title>Complete sequencing and chromosome-scale genome assembly of the industrial progenitor strain P2niaD18 from the penicillin producer Penicillium chrysogenum.</title>
        <authorList>
            <person name="Specht T."/>
            <person name="Dahlmann T.A."/>
            <person name="Zadra I."/>
            <person name="Kurnsteiner H."/>
            <person name="Kuck U."/>
        </authorList>
    </citation>
    <scope>NUCLEOTIDE SEQUENCE [LARGE SCALE GENOMIC DNA]</scope>
    <source>
        <strain evidence="3">P2niaD18</strain>
    </source>
</reference>
<protein>
    <recommendedName>
        <fullName evidence="2">DUF7703 domain-containing protein</fullName>
    </recommendedName>
</protein>
<feature type="transmembrane region" description="Helical" evidence="1">
    <location>
        <begin position="20"/>
        <end position="41"/>
    </location>
</feature>
<organism evidence="3">
    <name type="scientific">Penicillium chrysogenum</name>
    <name type="common">Penicillium notatum</name>
    <dbReference type="NCBI Taxonomy" id="5076"/>
    <lineage>
        <taxon>Eukaryota</taxon>
        <taxon>Fungi</taxon>
        <taxon>Dikarya</taxon>
        <taxon>Ascomycota</taxon>
        <taxon>Pezizomycotina</taxon>
        <taxon>Eurotiomycetes</taxon>
        <taxon>Eurotiomycetidae</taxon>
        <taxon>Eurotiales</taxon>
        <taxon>Aspergillaceae</taxon>
        <taxon>Penicillium</taxon>
        <taxon>Penicillium chrysogenum species complex</taxon>
    </lineage>
</organism>
<feature type="domain" description="DUF7703" evidence="2">
    <location>
        <begin position="13"/>
        <end position="265"/>
    </location>
</feature>
<feature type="transmembrane region" description="Helical" evidence="1">
    <location>
        <begin position="160"/>
        <end position="178"/>
    </location>
</feature>
<dbReference type="Proteomes" id="UP000076449">
    <property type="component" value="Chromosome I"/>
</dbReference>
<keyword evidence="1" id="KW-0812">Transmembrane</keyword>
<evidence type="ECO:0000259" key="2">
    <source>
        <dbReference type="Pfam" id="PF24802"/>
    </source>
</evidence>
<evidence type="ECO:0000313" key="3">
    <source>
        <dbReference type="EMBL" id="KZN90095.1"/>
    </source>
</evidence>
<keyword evidence="1" id="KW-0472">Membrane</keyword>
<dbReference type="Pfam" id="PF24802">
    <property type="entry name" value="DUF7703"/>
    <property type="match status" value="1"/>
</dbReference>
<keyword evidence="1" id="KW-1133">Transmembrane helix</keyword>
<feature type="transmembrane region" description="Helical" evidence="1">
    <location>
        <begin position="199"/>
        <end position="219"/>
    </location>
</feature>
<feature type="transmembrane region" description="Helical" evidence="1">
    <location>
        <begin position="53"/>
        <end position="74"/>
    </location>
</feature>
<dbReference type="EMBL" id="CM002798">
    <property type="protein sequence ID" value="KZN90095.1"/>
    <property type="molecule type" value="Genomic_DNA"/>
</dbReference>